<dbReference type="Proteomes" id="UP001233999">
    <property type="component" value="Unassembled WGS sequence"/>
</dbReference>
<keyword evidence="9" id="KW-1185">Reference proteome</keyword>
<dbReference type="PROSITE" id="PS00421">
    <property type="entry name" value="TM4_1"/>
    <property type="match status" value="1"/>
</dbReference>
<name>A0AAD7ZPF6_DIPPU</name>
<dbReference type="PIRSF" id="PIRSF002419">
    <property type="entry name" value="Tetraspanin"/>
    <property type="match status" value="1"/>
</dbReference>
<dbReference type="InterPro" id="IPR008952">
    <property type="entry name" value="Tetraspanin_EC2_sf"/>
</dbReference>
<dbReference type="PANTHER" id="PTHR19282:SF482">
    <property type="entry name" value="FI23944P1-RELATED"/>
    <property type="match status" value="1"/>
</dbReference>
<evidence type="ECO:0000313" key="8">
    <source>
        <dbReference type="EMBL" id="KAJ9584116.1"/>
    </source>
</evidence>
<keyword evidence="4 7" id="KW-1133">Transmembrane helix</keyword>
<dbReference type="AlphaFoldDB" id="A0AAD7ZPF6"/>
<dbReference type="PANTHER" id="PTHR19282">
    <property type="entry name" value="TETRASPANIN"/>
    <property type="match status" value="1"/>
</dbReference>
<evidence type="ECO:0000256" key="1">
    <source>
        <dbReference type="ARBA" id="ARBA00004141"/>
    </source>
</evidence>
<reference evidence="8" key="1">
    <citation type="journal article" date="2023" name="IScience">
        <title>Live-bearing cockroach genome reveals convergent evolutionary mechanisms linked to viviparity in insects and beyond.</title>
        <authorList>
            <person name="Fouks B."/>
            <person name="Harrison M.C."/>
            <person name="Mikhailova A.A."/>
            <person name="Marchal E."/>
            <person name="English S."/>
            <person name="Carruthers M."/>
            <person name="Jennings E.C."/>
            <person name="Chiamaka E.L."/>
            <person name="Frigard R.A."/>
            <person name="Pippel M."/>
            <person name="Attardo G.M."/>
            <person name="Benoit J.B."/>
            <person name="Bornberg-Bauer E."/>
            <person name="Tobe S.S."/>
        </authorList>
    </citation>
    <scope>NUCLEOTIDE SEQUENCE</scope>
    <source>
        <strain evidence="8">Stay&amp;Tobe</strain>
    </source>
</reference>
<organism evidence="8 9">
    <name type="scientific">Diploptera punctata</name>
    <name type="common">Pacific beetle cockroach</name>
    <dbReference type="NCBI Taxonomy" id="6984"/>
    <lineage>
        <taxon>Eukaryota</taxon>
        <taxon>Metazoa</taxon>
        <taxon>Ecdysozoa</taxon>
        <taxon>Arthropoda</taxon>
        <taxon>Hexapoda</taxon>
        <taxon>Insecta</taxon>
        <taxon>Pterygota</taxon>
        <taxon>Neoptera</taxon>
        <taxon>Polyneoptera</taxon>
        <taxon>Dictyoptera</taxon>
        <taxon>Blattodea</taxon>
        <taxon>Blaberoidea</taxon>
        <taxon>Blaberidae</taxon>
        <taxon>Diplopterinae</taxon>
        <taxon>Diploptera</taxon>
    </lineage>
</organism>
<sequence length="245" mass="27077">VNLKKIRRGRNVVKMVSGGMTCIKYLLFVFNLLFSITGLAILVIGAIIQDFYSGYSDFLHGKFFVGPVLLITVGVTIFIVAFFGCCGAIKENHCMIMTFAACLLVIFGMELGGGITAYLLRDDVADVLQSSFNTTMQQYKTNKEVAKTWDIMQHDLRCCGINGPDDWEEIFKDNVLPETCCANTNPCYNNEEAHKNGCLQLLQNEVENYALIIGGVAIGVACIQLVGMIFACCLGKSIRKEYETV</sequence>
<evidence type="ECO:0000256" key="6">
    <source>
        <dbReference type="PIRSR" id="PIRSR002419-1"/>
    </source>
</evidence>
<feature type="non-terminal residue" evidence="8">
    <location>
        <position position="1"/>
    </location>
</feature>
<keyword evidence="5 7" id="KW-0472">Membrane</keyword>
<reference evidence="8" key="2">
    <citation type="submission" date="2023-05" db="EMBL/GenBank/DDBJ databases">
        <authorList>
            <person name="Fouks B."/>
        </authorList>
    </citation>
    <scope>NUCLEOTIDE SEQUENCE</scope>
    <source>
        <strain evidence="8">Stay&amp;Tobe</strain>
        <tissue evidence="8">Testes</tissue>
    </source>
</reference>
<dbReference type="InterPro" id="IPR018499">
    <property type="entry name" value="Tetraspanin/Peripherin"/>
</dbReference>
<comment type="similarity">
    <text evidence="2 7">Belongs to the tetraspanin (TM4SF) family.</text>
</comment>
<dbReference type="PRINTS" id="PR00259">
    <property type="entry name" value="TMFOUR"/>
</dbReference>
<dbReference type="Gene3D" id="1.10.1450.10">
    <property type="entry name" value="Tetraspanin"/>
    <property type="match status" value="1"/>
</dbReference>
<feature type="transmembrane region" description="Helical" evidence="7">
    <location>
        <begin position="209"/>
        <end position="234"/>
    </location>
</feature>
<feature type="transmembrane region" description="Helical" evidence="7">
    <location>
        <begin position="96"/>
        <end position="120"/>
    </location>
</feature>
<feature type="transmembrane region" description="Helical" evidence="7">
    <location>
        <begin position="25"/>
        <end position="48"/>
    </location>
</feature>
<comment type="caution">
    <text evidence="8">The sequence shown here is derived from an EMBL/GenBank/DDBJ whole genome shotgun (WGS) entry which is preliminary data.</text>
</comment>
<protein>
    <recommendedName>
        <fullName evidence="7">Tetraspanin</fullName>
    </recommendedName>
</protein>
<evidence type="ECO:0000256" key="7">
    <source>
        <dbReference type="RuleBase" id="RU361218"/>
    </source>
</evidence>
<evidence type="ECO:0000256" key="5">
    <source>
        <dbReference type="ARBA" id="ARBA00023136"/>
    </source>
</evidence>
<keyword evidence="6" id="KW-1015">Disulfide bond</keyword>
<evidence type="ECO:0000256" key="4">
    <source>
        <dbReference type="ARBA" id="ARBA00022989"/>
    </source>
</evidence>
<accession>A0AAD7ZPF6</accession>
<keyword evidence="3 7" id="KW-0812">Transmembrane</keyword>
<feature type="transmembrane region" description="Helical" evidence="7">
    <location>
        <begin position="68"/>
        <end position="89"/>
    </location>
</feature>
<comment type="subcellular location">
    <subcellularLocation>
        <location evidence="1 7">Membrane</location>
        <topology evidence="1 7">Multi-pass membrane protein</topology>
    </subcellularLocation>
</comment>
<dbReference type="CDD" id="cd03127">
    <property type="entry name" value="tetraspanin_LEL"/>
    <property type="match status" value="1"/>
</dbReference>
<dbReference type="Pfam" id="PF00335">
    <property type="entry name" value="Tetraspanin"/>
    <property type="match status" value="1"/>
</dbReference>
<gene>
    <name evidence="8" type="ORF">L9F63_021525</name>
</gene>
<proteinExistence type="inferred from homology"/>
<dbReference type="InterPro" id="IPR000301">
    <property type="entry name" value="Tetraspanin_animals"/>
</dbReference>
<evidence type="ECO:0000313" key="9">
    <source>
        <dbReference type="Proteomes" id="UP001233999"/>
    </source>
</evidence>
<evidence type="ECO:0000256" key="3">
    <source>
        <dbReference type="ARBA" id="ARBA00022692"/>
    </source>
</evidence>
<dbReference type="GO" id="GO:0005886">
    <property type="term" value="C:plasma membrane"/>
    <property type="evidence" value="ECO:0007669"/>
    <property type="project" value="TreeGrafter"/>
</dbReference>
<dbReference type="SUPFAM" id="SSF48652">
    <property type="entry name" value="Tetraspanin"/>
    <property type="match status" value="1"/>
</dbReference>
<dbReference type="InterPro" id="IPR018503">
    <property type="entry name" value="Tetraspanin_CS"/>
</dbReference>
<feature type="disulfide bond" evidence="6">
    <location>
        <begin position="159"/>
        <end position="181"/>
    </location>
</feature>
<feature type="disulfide bond" evidence="6">
    <location>
        <begin position="158"/>
        <end position="198"/>
    </location>
</feature>
<evidence type="ECO:0000256" key="2">
    <source>
        <dbReference type="ARBA" id="ARBA00006840"/>
    </source>
</evidence>
<dbReference type="EMBL" id="JASPKZ010007464">
    <property type="protein sequence ID" value="KAJ9584116.1"/>
    <property type="molecule type" value="Genomic_DNA"/>
</dbReference>